<keyword evidence="9 10" id="KW-0472">Membrane</keyword>
<protein>
    <recommendedName>
        <fullName evidence="3">histidine kinase</fullName>
        <ecNumber evidence="3">2.7.13.3</ecNumber>
    </recommendedName>
</protein>
<dbReference type="PANTHER" id="PTHR45436">
    <property type="entry name" value="SENSOR HISTIDINE KINASE YKOH"/>
    <property type="match status" value="1"/>
</dbReference>
<reference evidence="12 13" key="1">
    <citation type="submission" date="2018-03" db="EMBL/GenBank/DDBJ databases">
        <authorList>
            <person name="Keele B.F."/>
        </authorList>
    </citation>
    <scope>NUCLEOTIDE SEQUENCE [LARGE SCALE GENOMIC DNA]</scope>
    <source>
        <strain evidence="12 13">CECT 8626</strain>
    </source>
</reference>
<keyword evidence="13" id="KW-1185">Reference proteome</keyword>
<dbReference type="PROSITE" id="PS50109">
    <property type="entry name" value="HIS_KIN"/>
    <property type="match status" value="1"/>
</dbReference>
<dbReference type="AlphaFoldDB" id="A0A2R8BLC6"/>
<keyword evidence="8 10" id="KW-1133">Transmembrane helix</keyword>
<dbReference type="EMBL" id="OMOQ01000003">
    <property type="protein sequence ID" value="SPH24233.1"/>
    <property type="molecule type" value="Genomic_DNA"/>
</dbReference>
<dbReference type="InterPro" id="IPR050428">
    <property type="entry name" value="TCS_sensor_his_kinase"/>
</dbReference>
<dbReference type="SUPFAM" id="SSF55874">
    <property type="entry name" value="ATPase domain of HSP90 chaperone/DNA topoisomerase II/histidine kinase"/>
    <property type="match status" value="1"/>
</dbReference>
<evidence type="ECO:0000256" key="8">
    <source>
        <dbReference type="ARBA" id="ARBA00022989"/>
    </source>
</evidence>
<evidence type="ECO:0000313" key="12">
    <source>
        <dbReference type="EMBL" id="SPH24233.1"/>
    </source>
</evidence>
<evidence type="ECO:0000256" key="4">
    <source>
        <dbReference type="ARBA" id="ARBA00022553"/>
    </source>
</evidence>
<comment type="subcellular location">
    <subcellularLocation>
        <location evidence="2">Membrane</location>
    </subcellularLocation>
</comment>
<dbReference type="OrthoDB" id="9815202at2"/>
<evidence type="ECO:0000313" key="13">
    <source>
        <dbReference type="Proteomes" id="UP000244924"/>
    </source>
</evidence>
<dbReference type="Gene3D" id="3.30.565.10">
    <property type="entry name" value="Histidine kinase-like ATPase, C-terminal domain"/>
    <property type="match status" value="1"/>
</dbReference>
<dbReference type="InterPro" id="IPR005467">
    <property type="entry name" value="His_kinase_dom"/>
</dbReference>
<evidence type="ECO:0000256" key="5">
    <source>
        <dbReference type="ARBA" id="ARBA00022679"/>
    </source>
</evidence>
<dbReference type="EC" id="2.7.13.3" evidence="3"/>
<feature type="transmembrane region" description="Helical" evidence="10">
    <location>
        <begin position="12"/>
        <end position="31"/>
    </location>
</feature>
<proteinExistence type="predicted"/>
<dbReference type="InterPro" id="IPR004358">
    <property type="entry name" value="Sig_transdc_His_kin-like_C"/>
</dbReference>
<evidence type="ECO:0000256" key="7">
    <source>
        <dbReference type="ARBA" id="ARBA00022777"/>
    </source>
</evidence>
<dbReference type="RefSeq" id="WP_108854271.1">
    <property type="nucleotide sequence ID" value="NZ_OMOQ01000003.1"/>
</dbReference>
<dbReference type="InterPro" id="IPR036890">
    <property type="entry name" value="HATPase_C_sf"/>
</dbReference>
<feature type="transmembrane region" description="Helical" evidence="10">
    <location>
        <begin position="161"/>
        <end position="184"/>
    </location>
</feature>
<keyword evidence="6 10" id="KW-0812">Transmembrane</keyword>
<dbReference type="PANTHER" id="PTHR45436:SF5">
    <property type="entry name" value="SENSOR HISTIDINE KINASE TRCS"/>
    <property type="match status" value="1"/>
</dbReference>
<keyword evidence="4" id="KW-0597">Phosphoprotein</keyword>
<keyword evidence="5 12" id="KW-0808">Transferase</keyword>
<sequence>MWSLRQRAILGGLIWAGIAIAIGGVALFYFFDTLTQRRFDEALLDRYIQVVSALGNSGGEPELVESFLNDPAYQRPYSGRYWQITGADDTAVASRSLFDSLLPDHSDASAEVQFWTGTGPQSLVRGAYGLVSLEDGADWVVNVAESLSALELERQRIRQSLLTTFALIGALGVAGTILQTSAILRPLNKLREDVAHRWDRDEFLEPRDYPEEVAPLVTDINTLLERNREIVERGRRQAADLAHALKTPSAILRNELNALAECNVDVNNARSALDRVDAQLQRSLARTRAANSGASAQRQTELRTSVERLARLFRSMHDRAAKTLRFEFAPDLRVPMDMQDIEEILGNILENAFHWAKATVQLTAGRTEQEVWIRIEDDGPGIPEVDRREALRSGGRLDTSAPGTGIGLAIVADLAQAYGGAIALDASDTLGGLSVLISIPSAQGLGISG</sequence>
<dbReference type="GO" id="GO:0000160">
    <property type="term" value="P:phosphorelay signal transduction system"/>
    <property type="evidence" value="ECO:0007669"/>
    <property type="project" value="TreeGrafter"/>
</dbReference>
<dbReference type="Proteomes" id="UP000244924">
    <property type="component" value="Unassembled WGS sequence"/>
</dbReference>
<organism evidence="12 13">
    <name type="scientific">Albidovulum aquaemixtae</name>
    <dbReference type="NCBI Taxonomy" id="1542388"/>
    <lineage>
        <taxon>Bacteria</taxon>
        <taxon>Pseudomonadati</taxon>
        <taxon>Pseudomonadota</taxon>
        <taxon>Alphaproteobacteria</taxon>
        <taxon>Rhodobacterales</taxon>
        <taxon>Paracoccaceae</taxon>
        <taxon>Albidovulum</taxon>
    </lineage>
</organism>
<gene>
    <name evidence="12" type="primary">phoQ</name>
    <name evidence="12" type="ORF">DEA8626_03284</name>
</gene>
<feature type="domain" description="Histidine kinase" evidence="11">
    <location>
        <begin position="240"/>
        <end position="443"/>
    </location>
</feature>
<evidence type="ECO:0000259" key="11">
    <source>
        <dbReference type="PROSITE" id="PS50109"/>
    </source>
</evidence>
<keyword evidence="7 12" id="KW-0418">Kinase</keyword>
<evidence type="ECO:0000256" key="9">
    <source>
        <dbReference type="ARBA" id="ARBA00023136"/>
    </source>
</evidence>
<evidence type="ECO:0000256" key="10">
    <source>
        <dbReference type="SAM" id="Phobius"/>
    </source>
</evidence>
<dbReference type="GO" id="GO:0004673">
    <property type="term" value="F:protein histidine kinase activity"/>
    <property type="evidence" value="ECO:0007669"/>
    <property type="project" value="UniProtKB-EC"/>
</dbReference>
<dbReference type="GO" id="GO:0005886">
    <property type="term" value="C:plasma membrane"/>
    <property type="evidence" value="ECO:0007669"/>
    <property type="project" value="TreeGrafter"/>
</dbReference>
<evidence type="ECO:0000256" key="6">
    <source>
        <dbReference type="ARBA" id="ARBA00022692"/>
    </source>
</evidence>
<dbReference type="SMART" id="SM00387">
    <property type="entry name" value="HATPase_c"/>
    <property type="match status" value="1"/>
</dbReference>
<dbReference type="PRINTS" id="PR00344">
    <property type="entry name" value="BCTRLSENSOR"/>
</dbReference>
<dbReference type="Pfam" id="PF02518">
    <property type="entry name" value="HATPase_c"/>
    <property type="match status" value="1"/>
</dbReference>
<name>A0A2R8BLC6_9RHOB</name>
<accession>A0A2R8BLC6</accession>
<comment type="catalytic activity">
    <reaction evidence="1">
        <text>ATP + protein L-histidine = ADP + protein N-phospho-L-histidine.</text>
        <dbReference type="EC" id="2.7.13.3"/>
    </reaction>
</comment>
<evidence type="ECO:0000256" key="2">
    <source>
        <dbReference type="ARBA" id="ARBA00004370"/>
    </source>
</evidence>
<dbReference type="InterPro" id="IPR003594">
    <property type="entry name" value="HATPase_dom"/>
</dbReference>
<evidence type="ECO:0000256" key="3">
    <source>
        <dbReference type="ARBA" id="ARBA00012438"/>
    </source>
</evidence>
<evidence type="ECO:0000256" key="1">
    <source>
        <dbReference type="ARBA" id="ARBA00000085"/>
    </source>
</evidence>